<accession>A0A0R3U2D6</accession>
<dbReference type="Proteomes" id="UP000267029">
    <property type="component" value="Unassembled WGS sequence"/>
</dbReference>
<reference evidence="1 2" key="1">
    <citation type="submission" date="2018-10" db="EMBL/GenBank/DDBJ databases">
        <authorList>
            <consortium name="Pathogen Informatics"/>
        </authorList>
    </citation>
    <scope>NUCLEOTIDE SEQUENCE [LARGE SCALE GENOMIC DNA]</scope>
</reference>
<keyword evidence="2" id="KW-1185">Reference proteome</keyword>
<proteinExistence type="predicted"/>
<reference evidence="3" key="2">
    <citation type="submission" date="2019-11" db="UniProtKB">
        <authorList>
            <consortium name="WormBaseParasite"/>
        </authorList>
    </citation>
    <scope>IDENTIFICATION</scope>
</reference>
<organism evidence="3">
    <name type="scientific">Mesocestoides corti</name>
    <name type="common">Flatworm</name>
    <dbReference type="NCBI Taxonomy" id="53468"/>
    <lineage>
        <taxon>Eukaryota</taxon>
        <taxon>Metazoa</taxon>
        <taxon>Spiralia</taxon>
        <taxon>Lophotrochozoa</taxon>
        <taxon>Platyhelminthes</taxon>
        <taxon>Cestoda</taxon>
        <taxon>Eucestoda</taxon>
        <taxon>Cyclophyllidea</taxon>
        <taxon>Mesocestoididae</taxon>
        <taxon>Mesocestoides</taxon>
    </lineage>
</organism>
<dbReference type="AlphaFoldDB" id="A0A0R3U2D6"/>
<dbReference type="EMBL" id="UXSR01000055">
    <property type="protein sequence ID" value="VDD74610.1"/>
    <property type="molecule type" value="Genomic_DNA"/>
</dbReference>
<evidence type="ECO:0000313" key="2">
    <source>
        <dbReference type="Proteomes" id="UP000267029"/>
    </source>
</evidence>
<protein>
    <submittedName>
        <fullName evidence="3">Secreted protein</fullName>
    </submittedName>
</protein>
<gene>
    <name evidence="1" type="ORF">MCOS_LOCUS613</name>
</gene>
<evidence type="ECO:0000313" key="3">
    <source>
        <dbReference type="WBParaSite" id="MCU_003340-RA"/>
    </source>
</evidence>
<sequence length="82" mass="9096">MVQSASPAHNNTMPTDAEGDRRWWWWWWGGSCLSVHTLGAGDTPSWRSTPSHHVNLQAPTCIALTHTTNLAEVKVTNHTSCT</sequence>
<dbReference type="WBParaSite" id="MCU_003340-RA">
    <property type="protein sequence ID" value="MCU_003340-RA"/>
    <property type="gene ID" value="MCU_003340"/>
</dbReference>
<evidence type="ECO:0000313" key="1">
    <source>
        <dbReference type="EMBL" id="VDD74610.1"/>
    </source>
</evidence>
<name>A0A0R3U2D6_MESCO</name>